<comment type="caution">
    <text evidence="3">The sequence shown here is derived from an EMBL/GenBank/DDBJ whole genome shotgun (WGS) entry which is preliminary data.</text>
</comment>
<name>A0AAD4W0U3_PRUDU</name>
<evidence type="ECO:0000313" key="4">
    <source>
        <dbReference type="Proteomes" id="UP001054821"/>
    </source>
</evidence>
<protein>
    <recommendedName>
        <fullName evidence="2">Terpene synthase N-terminal domain-containing protein</fullName>
    </recommendedName>
</protein>
<dbReference type="Proteomes" id="UP001054821">
    <property type="component" value="Chromosome 4"/>
</dbReference>
<dbReference type="InterPro" id="IPR008949">
    <property type="entry name" value="Isoprenoid_synthase_dom_sf"/>
</dbReference>
<dbReference type="AlphaFoldDB" id="A0AAD4W0U3"/>
<sequence>MSIQVCAAAQSPNAKPEIIRRPANFPPSIWGDRFLNYDSQDIITNARNQQEVNELNEVVRREVLTTSAGDFSHRLKFIDAIQRLGVAYHFESEIEEALERMHAAFRDHDGDLYNVAFGFRLLRQHGYKVSCDVFKKFKDENGSFKECLIADVPGMLSLYEAGHLGVRGEEILDEALAFTTTHLDSTAKAHAKERFGALCNLGSCRRMSTWCIVQFWLVQAKERLFWLVLAKECLVPCAVLARAGEGAFDALCSLGSCRQRSILVPYTVLARAGEGAIGALCSLGSCRRRSNWCLVQFRLLQAKEQLVPYAV</sequence>
<keyword evidence="4" id="KW-1185">Reference proteome</keyword>
<dbReference type="GO" id="GO:0010333">
    <property type="term" value="F:terpene synthase activity"/>
    <property type="evidence" value="ECO:0007669"/>
    <property type="project" value="InterPro"/>
</dbReference>
<proteinExistence type="predicted"/>
<dbReference type="InterPro" id="IPR036965">
    <property type="entry name" value="Terpene_synth_N_sf"/>
</dbReference>
<dbReference type="Pfam" id="PF01397">
    <property type="entry name" value="Terpene_synth"/>
    <property type="match status" value="1"/>
</dbReference>
<dbReference type="GO" id="GO:0016114">
    <property type="term" value="P:terpenoid biosynthetic process"/>
    <property type="evidence" value="ECO:0007669"/>
    <property type="project" value="InterPro"/>
</dbReference>
<accession>A0AAD4W0U3</accession>
<evidence type="ECO:0000259" key="2">
    <source>
        <dbReference type="Pfam" id="PF01397"/>
    </source>
</evidence>
<evidence type="ECO:0000256" key="1">
    <source>
        <dbReference type="ARBA" id="ARBA00001946"/>
    </source>
</evidence>
<feature type="domain" description="Terpene synthase N-terminal" evidence="2">
    <location>
        <begin position="29"/>
        <end position="190"/>
    </location>
</feature>
<dbReference type="Gene3D" id="1.50.10.130">
    <property type="entry name" value="Terpene synthase, N-terminal domain"/>
    <property type="match status" value="1"/>
</dbReference>
<reference evidence="3 4" key="1">
    <citation type="journal article" date="2022" name="G3 (Bethesda)">
        <title>Whole-genome sequence and methylome profiling of the almond [Prunus dulcis (Mill.) D.A. Webb] cultivar 'Nonpareil'.</title>
        <authorList>
            <person name="D'Amico-Willman K.M."/>
            <person name="Ouma W.Z."/>
            <person name="Meulia T."/>
            <person name="Sideli G.M."/>
            <person name="Gradziel T.M."/>
            <person name="Fresnedo-Ramirez J."/>
        </authorList>
    </citation>
    <scope>NUCLEOTIDE SEQUENCE [LARGE SCALE GENOMIC DNA]</scope>
    <source>
        <strain evidence="3">Clone GOH B32 T37-40</strain>
    </source>
</reference>
<comment type="cofactor">
    <cofactor evidence="1">
        <name>Mg(2+)</name>
        <dbReference type="ChEBI" id="CHEBI:18420"/>
    </cofactor>
</comment>
<dbReference type="Gene3D" id="1.10.600.10">
    <property type="entry name" value="Farnesyl Diphosphate Synthase"/>
    <property type="match status" value="1"/>
</dbReference>
<dbReference type="EMBL" id="JAJFAZ020000004">
    <property type="protein sequence ID" value="KAI5333407.1"/>
    <property type="molecule type" value="Genomic_DNA"/>
</dbReference>
<gene>
    <name evidence="3" type="ORF">L3X38_023538</name>
</gene>
<dbReference type="InterPro" id="IPR001906">
    <property type="entry name" value="Terpene_synth_N"/>
</dbReference>
<dbReference type="SUPFAM" id="SSF48239">
    <property type="entry name" value="Terpenoid cyclases/Protein prenyltransferases"/>
    <property type="match status" value="1"/>
</dbReference>
<evidence type="ECO:0000313" key="3">
    <source>
        <dbReference type="EMBL" id="KAI5333407.1"/>
    </source>
</evidence>
<dbReference type="InterPro" id="IPR008930">
    <property type="entry name" value="Terpenoid_cyclase/PrenylTrfase"/>
</dbReference>
<dbReference type="PANTHER" id="PTHR31225:SF251">
    <property type="entry name" value="(-)-GERMACRENE D SYNTHASE-LIKE ISOFORM X2"/>
    <property type="match status" value="1"/>
</dbReference>
<organism evidence="3 4">
    <name type="scientific">Prunus dulcis</name>
    <name type="common">Almond</name>
    <name type="synonym">Amygdalus dulcis</name>
    <dbReference type="NCBI Taxonomy" id="3755"/>
    <lineage>
        <taxon>Eukaryota</taxon>
        <taxon>Viridiplantae</taxon>
        <taxon>Streptophyta</taxon>
        <taxon>Embryophyta</taxon>
        <taxon>Tracheophyta</taxon>
        <taxon>Spermatophyta</taxon>
        <taxon>Magnoliopsida</taxon>
        <taxon>eudicotyledons</taxon>
        <taxon>Gunneridae</taxon>
        <taxon>Pentapetalae</taxon>
        <taxon>rosids</taxon>
        <taxon>fabids</taxon>
        <taxon>Rosales</taxon>
        <taxon>Rosaceae</taxon>
        <taxon>Amygdaloideae</taxon>
        <taxon>Amygdaleae</taxon>
        <taxon>Prunus</taxon>
    </lineage>
</organism>
<dbReference type="InterPro" id="IPR050148">
    <property type="entry name" value="Terpene_synthase-like"/>
</dbReference>
<dbReference type="PANTHER" id="PTHR31225">
    <property type="entry name" value="OS04G0344100 PROTEIN-RELATED"/>
    <property type="match status" value="1"/>
</dbReference>